<comment type="caution">
    <text evidence="8">The sequence shown here is derived from an EMBL/GenBank/DDBJ whole genome shotgun (WGS) entry which is preliminary data.</text>
</comment>
<keyword evidence="3" id="KW-0238">DNA-binding</keyword>
<feature type="region of interest" description="Disordered" evidence="6">
    <location>
        <begin position="239"/>
        <end position="303"/>
    </location>
</feature>
<evidence type="ECO:0000313" key="9">
    <source>
        <dbReference type="Proteomes" id="UP000823388"/>
    </source>
</evidence>
<keyword evidence="9" id="KW-1185">Reference proteome</keyword>
<dbReference type="Gene3D" id="2.170.150.80">
    <property type="entry name" value="NAC domain"/>
    <property type="match status" value="1"/>
</dbReference>
<reference evidence="8" key="1">
    <citation type="submission" date="2020-05" db="EMBL/GenBank/DDBJ databases">
        <title>WGS assembly of Panicum virgatum.</title>
        <authorList>
            <person name="Lovell J.T."/>
            <person name="Jenkins J."/>
            <person name="Shu S."/>
            <person name="Juenger T.E."/>
            <person name="Schmutz J."/>
        </authorList>
    </citation>
    <scope>NUCLEOTIDE SEQUENCE</scope>
    <source>
        <strain evidence="8">AP13</strain>
    </source>
</reference>
<evidence type="ECO:0000256" key="4">
    <source>
        <dbReference type="ARBA" id="ARBA00023163"/>
    </source>
</evidence>
<dbReference type="InterPro" id="IPR036093">
    <property type="entry name" value="NAC_dom_sf"/>
</dbReference>
<keyword evidence="5" id="KW-0539">Nucleus</keyword>
<evidence type="ECO:0000256" key="6">
    <source>
        <dbReference type="SAM" id="MobiDB-lite"/>
    </source>
</evidence>
<gene>
    <name evidence="8" type="ORF">PVAP13_8NG074600</name>
</gene>
<dbReference type="GO" id="GO:0006355">
    <property type="term" value="P:regulation of DNA-templated transcription"/>
    <property type="evidence" value="ECO:0007669"/>
    <property type="project" value="InterPro"/>
</dbReference>
<dbReference type="InterPro" id="IPR003441">
    <property type="entry name" value="NAC-dom"/>
</dbReference>
<dbReference type="Pfam" id="PF02365">
    <property type="entry name" value="NAM"/>
    <property type="match status" value="1"/>
</dbReference>
<dbReference type="GO" id="GO:0005634">
    <property type="term" value="C:nucleus"/>
    <property type="evidence" value="ECO:0007669"/>
    <property type="project" value="UniProtKB-SubCell"/>
</dbReference>
<dbReference type="PANTHER" id="PTHR31719">
    <property type="entry name" value="NAC TRANSCRIPTION FACTOR 56"/>
    <property type="match status" value="1"/>
</dbReference>
<evidence type="ECO:0000256" key="2">
    <source>
        <dbReference type="ARBA" id="ARBA00023015"/>
    </source>
</evidence>
<keyword evidence="2" id="KW-0805">Transcription regulation</keyword>
<name>A0A8T0P5M1_PANVG</name>
<dbReference type="EMBL" id="CM029052">
    <property type="protein sequence ID" value="KAG2556288.1"/>
    <property type="molecule type" value="Genomic_DNA"/>
</dbReference>
<evidence type="ECO:0000313" key="8">
    <source>
        <dbReference type="EMBL" id="KAG2556288.1"/>
    </source>
</evidence>
<dbReference type="GO" id="GO:0003677">
    <property type="term" value="F:DNA binding"/>
    <property type="evidence" value="ECO:0007669"/>
    <property type="project" value="UniProtKB-KW"/>
</dbReference>
<evidence type="ECO:0000259" key="7">
    <source>
        <dbReference type="PROSITE" id="PS51005"/>
    </source>
</evidence>
<dbReference type="Proteomes" id="UP000823388">
    <property type="component" value="Chromosome 8N"/>
</dbReference>
<evidence type="ECO:0000256" key="3">
    <source>
        <dbReference type="ARBA" id="ARBA00023125"/>
    </source>
</evidence>
<feature type="domain" description="NAC" evidence="7">
    <location>
        <begin position="9"/>
        <end position="164"/>
    </location>
</feature>
<protein>
    <recommendedName>
        <fullName evidence="7">NAC domain-containing protein</fullName>
    </recommendedName>
</protein>
<keyword evidence="4" id="KW-0804">Transcription</keyword>
<accession>A0A8T0P5M1</accession>
<proteinExistence type="predicted"/>
<dbReference type="AlphaFoldDB" id="A0A8T0P5M1"/>
<evidence type="ECO:0000256" key="5">
    <source>
        <dbReference type="ARBA" id="ARBA00023242"/>
    </source>
</evidence>
<evidence type="ECO:0000256" key="1">
    <source>
        <dbReference type="ARBA" id="ARBA00004123"/>
    </source>
</evidence>
<dbReference type="FunFam" id="2.170.150.80:FF:000004">
    <property type="entry name" value="NAC transcription factor"/>
    <property type="match status" value="1"/>
</dbReference>
<dbReference type="OrthoDB" id="626701at2759"/>
<sequence>MDSGGALQMPPGFRFHPTDEELVMYYLLRKCGGLPLAAPVIAEVDLYKFDPWSLPERAAGGEKEWYFFSPRDRKYPNGSRPNRAAGAGYWKATGADKPVGAPRPVAIKKALVFYAGKPPRGVKTNWIMHEYRLADVDRSAAARKKTNNNALRLDDWVLCRIYNKKGVIERYDTVDDDEVADAAAGDVKPAAAAKNPRGRAPMKVEMADYGGYYDDGYDLETPSAGMLCFDRPPAVAPVPAAPAPAPALSPAKPDPDRDSTSMPWMHTDNSSSGSEHVLSPSLDLPDRDHAESQPGGGCAGWWPGTDWAGGDDGFVVLDDGGAALFGPPSPGLFARVDAAALGDMLAYLQRPF</sequence>
<dbReference type="PANTHER" id="PTHR31719:SF94">
    <property type="entry name" value="PROTEIN ATAF2"/>
    <property type="match status" value="1"/>
</dbReference>
<comment type="subcellular location">
    <subcellularLocation>
        <location evidence="1">Nucleus</location>
    </subcellularLocation>
</comment>
<dbReference type="GO" id="GO:1901002">
    <property type="term" value="P:positive regulation of response to salt stress"/>
    <property type="evidence" value="ECO:0007669"/>
    <property type="project" value="UniProtKB-ARBA"/>
</dbReference>
<dbReference type="SUPFAM" id="SSF101941">
    <property type="entry name" value="NAC domain"/>
    <property type="match status" value="1"/>
</dbReference>
<organism evidence="8 9">
    <name type="scientific">Panicum virgatum</name>
    <name type="common">Blackwell switchgrass</name>
    <dbReference type="NCBI Taxonomy" id="38727"/>
    <lineage>
        <taxon>Eukaryota</taxon>
        <taxon>Viridiplantae</taxon>
        <taxon>Streptophyta</taxon>
        <taxon>Embryophyta</taxon>
        <taxon>Tracheophyta</taxon>
        <taxon>Spermatophyta</taxon>
        <taxon>Magnoliopsida</taxon>
        <taxon>Liliopsida</taxon>
        <taxon>Poales</taxon>
        <taxon>Poaceae</taxon>
        <taxon>PACMAD clade</taxon>
        <taxon>Panicoideae</taxon>
        <taxon>Panicodae</taxon>
        <taxon>Paniceae</taxon>
        <taxon>Panicinae</taxon>
        <taxon>Panicum</taxon>
        <taxon>Panicum sect. Hiantes</taxon>
    </lineage>
</organism>
<dbReference type="PROSITE" id="PS51005">
    <property type="entry name" value="NAC"/>
    <property type="match status" value="1"/>
</dbReference>